<dbReference type="Pfam" id="PF13621">
    <property type="entry name" value="Cupin_8"/>
    <property type="match status" value="1"/>
</dbReference>
<feature type="compositionally biased region" description="Polar residues" evidence="16">
    <location>
        <begin position="734"/>
        <end position="750"/>
    </location>
</feature>
<dbReference type="InterPro" id="IPR007213">
    <property type="entry name" value="Ppm1/Ppm2/Tcmp"/>
</dbReference>
<name>A0A8E2JC53_9PEZI</name>
<evidence type="ECO:0000256" key="4">
    <source>
        <dbReference type="ARBA" id="ARBA00012155"/>
    </source>
</evidence>
<organism evidence="18 19">
    <name type="scientific">Lepidopterella palustris CBS 459.81</name>
    <dbReference type="NCBI Taxonomy" id="1314670"/>
    <lineage>
        <taxon>Eukaryota</taxon>
        <taxon>Fungi</taxon>
        <taxon>Dikarya</taxon>
        <taxon>Ascomycota</taxon>
        <taxon>Pezizomycotina</taxon>
        <taxon>Dothideomycetes</taxon>
        <taxon>Pleosporomycetidae</taxon>
        <taxon>Mytilinidiales</taxon>
        <taxon>Argynnaceae</taxon>
        <taxon>Lepidopterella</taxon>
    </lineage>
</organism>
<accession>A0A8E2JC53</accession>
<evidence type="ECO:0000256" key="14">
    <source>
        <dbReference type="ARBA" id="ARBA00030847"/>
    </source>
</evidence>
<evidence type="ECO:0000259" key="17">
    <source>
        <dbReference type="PROSITE" id="PS51184"/>
    </source>
</evidence>
<dbReference type="GO" id="GO:0031591">
    <property type="term" value="P:wybutosine biosynthetic process"/>
    <property type="evidence" value="ECO:0007669"/>
    <property type="project" value="TreeGrafter"/>
</dbReference>
<dbReference type="Gene3D" id="2.120.10.80">
    <property type="entry name" value="Kelch-type beta propeller"/>
    <property type="match status" value="1"/>
</dbReference>
<dbReference type="SUPFAM" id="SSF51197">
    <property type="entry name" value="Clavaminate synthase-like"/>
    <property type="match status" value="1"/>
</dbReference>
<evidence type="ECO:0000313" key="19">
    <source>
        <dbReference type="Proteomes" id="UP000250266"/>
    </source>
</evidence>
<dbReference type="PANTHER" id="PTHR46529">
    <property type="entry name" value="TRNA WYBUTOSINE-SYNTHESIZING PROTEIN 4"/>
    <property type="match status" value="1"/>
</dbReference>
<dbReference type="InterPro" id="IPR003347">
    <property type="entry name" value="JmjC_dom"/>
</dbReference>
<evidence type="ECO:0000256" key="3">
    <source>
        <dbReference type="ARBA" id="ARBA00010703"/>
    </source>
</evidence>
<proteinExistence type="inferred from homology"/>
<evidence type="ECO:0000256" key="1">
    <source>
        <dbReference type="ARBA" id="ARBA00001806"/>
    </source>
</evidence>
<dbReference type="EC" id="2.1.1.290" evidence="5"/>
<dbReference type="SUPFAM" id="SSF50965">
    <property type="entry name" value="Galactose oxidase, central domain"/>
    <property type="match status" value="1"/>
</dbReference>
<evidence type="ECO:0000256" key="10">
    <source>
        <dbReference type="ARBA" id="ARBA00022694"/>
    </source>
</evidence>
<dbReference type="PANTHER" id="PTHR46529:SF1">
    <property type="entry name" value="TRNA WYBUTOSINE-SYNTHESIZING PROTEIN 4"/>
    <property type="match status" value="1"/>
</dbReference>
<evidence type="ECO:0000256" key="11">
    <source>
        <dbReference type="ARBA" id="ARBA00025588"/>
    </source>
</evidence>
<comment type="catalytic activity">
    <reaction evidence="15">
        <text>7-[(3S)-(3-amino-3-methoxycarbonyl)propyl]wyosine(37) in tRNA(Phe) + S-adenosyl-L-methionine + CO2 = wybutosine(37) in tRNA(Phe) + S-adenosyl-L-homocysteine + 2 H(+)</text>
        <dbReference type="Rhea" id="RHEA:37119"/>
        <dbReference type="Rhea" id="RHEA-COMP:11844"/>
        <dbReference type="Rhea" id="RHEA-COMP:11847"/>
        <dbReference type="ChEBI" id="CHEBI:15378"/>
        <dbReference type="ChEBI" id="CHEBI:16526"/>
        <dbReference type="ChEBI" id="CHEBI:57856"/>
        <dbReference type="ChEBI" id="CHEBI:59789"/>
        <dbReference type="ChEBI" id="CHEBI:73544"/>
        <dbReference type="ChEBI" id="CHEBI:74275"/>
        <dbReference type="EC" id="2.3.1.231"/>
    </reaction>
</comment>
<dbReference type="FunFam" id="3.40.50.150:FF:000383">
    <property type="entry name" value="Leucine carboxyl methyltransferase 2"/>
    <property type="match status" value="1"/>
</dbReference>
<dbReference type="GO" id="GO:0008175">
    <property type="term" value="F:tRNA methyltransferase activity"/>
    <property type="evidence" value="ECO:0007669"/>
    <property type="project" value="TreeGrafter"/>
</dbReference>
<comment type="catalytic activity">
    <reaction evidence="1">
        <text>7-[(3S)-3-amino-3-carboxypropyl]wyosine(37) in tRNA(Phe) + S-adenosyl-L-methionine = 7-[(3S)-(3-amino-3-methoxycarbonyl)propyl]wyosine(37) in tRNA(Phe) + S-adenosyl-L-homocysteine</text>
        <dbReference type="Rhea" id="RHEA:36903"/>
        <dbReference type="Rhea" id="RHEA-COMP:10379"/>
        <dbReference type="Rhea" id="RHEA-COMP:11844"/>
        <dbReference type="ChEBI" id="CHEBI:57856"/>
        <dbReference type="ChEBI" id="CHEBI:59789"/>
        <dbReference type="ChEBI" id="CHEBI:73543"/>
        <dbReference type="ChEBI" id="CHEBI:74275"/>
        <dbReference type="EC" id="2.1.1.290"/>
    </reaction>
</comment>
<reference evidence="18 19" key="1">
    <citation type="journal article" date="2016" name="Nat. Commun.">
        <title>Ectomycorrhizal ecology is imprinted in the genome of the dominant symbiotic fungus Cenococcum geophilum.</title>
        <authorList>
            <consortium name="DOE Joint Genome Institute"/>
            <person name="Peter M."/>
            <person name="Kohler A."/>
            <person name="Ohm R.A."/>
            <person name="Kuo A."/>
            <person name="Krutzmann J."/>
            <person name="Morin E."/>
            <person name="Arend M."/>
            <person name="Barry K.W."/>
            <person name="Binder M."/>
            <person name="Choi C."/>
            <person name="Clum A."/>
            <person name="Copeland A."/>
            <person name="Grisel N."/>
            <person name="Haridas S."/>
            <person name="Kipfer T."/>
            <person name="LaButti K."/>
            <person name="Lindquist E."/>
            <person name="Lipzen A."/>
            <person name="Maire R."/>
            <person name="Meier B."/>
            <person name="Mihaltcheva S."/>
            <person name="Molinier V."/>
            <person name="Murat C."/>
            <person name="Poggeler S."/>
            <person name="Quandt C.A."/>
            <person name="Sperisen C."/>
            <person name="Tritt A."/>
            <person name="Tisserant E."/>
            <person name="Crous P.W."/>
            <person name="Henrissat B."/>
            <person name="Nehls U."/>
            <person name="Egli S."/>
            <person name="Spatafora J.W."/>
            <person name="Grigoriev I.V."/>
            <person name="Martin F.M."/>
        </authorList>
    </citation>
    <scope>NUCLEOTIDE SEQUENCE [LARGE SCALE GENOMIC DNA]</scope>
    <source>
        <strain evidence="18 19">CBS 459.81</strain>
    </source>
</reference>
<dbReference type="AlphaFoldDB" id="A0A8E2JC53"/>
<gene>
    <name evidence="18" type="ORF">K432DRAFT_408016</name>
</gene>
<dbReference type="SUPFAM" id="SSF53335">
    <property type="entry name" value="S-adenosyl-L-methionine-dependent methyltransferases"/>
    <property type="match status" value="1"/>
</dbReference>
<dbReference type="Pfam" id="PF13418">
    <property type="entry name" value="Beta-prop_TYW4"/>
    <property type="match status" value="1"/>
</dbReference>
<evidence type="ECO:0000256" key="5">
    <source>
        <dbReference type="ARBA" id="ARBA00012779"/>
    </source>
</evidence>
<keyword evidence="7 18" id="KW-0489">Methyltransferase</keyword>
<evidence type="ECO:0000256" key="15">
    <source>
        <dbReference type="ARBA" id="ARBA00049250"/>
    </source>
</evidence>
<dbReference type="InterPro" id="IPR029063">
    <property type="entry name" value="SAM-dependent_MTases_sf"/>
</dbReference>
<evidence type="ECO:0000313" key="18">
    <source>
        <dbReference type="EMBL" id="OCK76609.1"/>
    </source>
</evidence>
<dbReference type="Pfam" id="PF04072">
    <property type="entry name" value="LCM"/>
    <property type="match status" value="1"/>
</dbReference>
<dbReference type="Gene3D" id="6.10.140.1470">
    <property type="match status" value="1"/>
</dbReference>
<dbReference type="PROSITE" id="PS51184">
    <property type="entry name" value="JMJC"/>
    <property type="match status" value="1"/>
</dbReference>
<comment type="pathway">
    <text evidence="2">tRNA modification; wybutosine-tRNA(Phe) biosynthesis.</text>
</comment>
<comment type="similarity">
    <text evidence="3">Belongs to the methyltransferase superfamily. LCMT family.</text>
</comment>
<keyword evidence="9" id="KW-0949">S-adenosyl-L-methionine</keyword>
<protein>
    <recommendedName>
        <fullName evidence="6">tRNA wybutosine-synthesizing protein 4</fullName>
        <ecNumber evidence="5">2.1.1.290</ecNumber>
        <ecNumber evidence="4">2.3.1.231</ecNumber>
    </recommendedName>
    <alternativeName>
        <fullName evidence="13">Leucine carboxyl methyltransferase 2</fullName>
    </alternativeName>
    <alternativeName>
        <fullName evidence="14">tRNA(Phe) (7-(3-amino-3-(methoxycarbonyl)propyl)wyosine(37)-N)-methoxycarbonyltransferase</fullName>
    </alternativeName>
    <alternativeName>
        <fullName evidence="12">tRNA(Phe) (7-(3-amino-3-carboxypropyl)wyosine(37)-O)-methyltransferase</fullName>
    </alternativeName>
</protein>
<dbReference type="InterPro" id="IPR011043">
    <property type="entry name" value="Gal_Oxase/kelch_b-propeller"/>
</dbReference>
<dbReference type="UniPathway" id="UPA00375"/>
<evidence type="ECO:0000256" key="7">
    <source>
        <dbReference type="ARBA" id="ARBA00022603"/>
    </source>
</evidence>
<dbReference type="FunFam" id="2.60.120.650:FF:000043">
    <property type="entry name" value="tRNA wybutosine-synthesizing protein 4"/>
    <property type="match status" value="1"/>
</dbReference>
<evidence type="ECO:0000256" key="12">
    <source>
        <dbReference type="ARBA" id="ARBA00029750"/>
    </source>
</evidence>
<evidence type="ECO:0000256" key="6">
    <source>
        <dbReference type="ARBA" id="ARBA00018045"/>
    </source>
</evidence>
<feature type="domain" description="JmjC" evidence="17">
    <location>
        <begin position="859"/>
        <end position="1012"/>
    </location>
</feature>
<keyword evidence="19" id="KW-1185">Reference proteome</keyword>
<evidence type="ECO:0000256" key="13">
    <source>
        <dbReference type="ARBA" id="ARBA00030231"/>
    </source>
</evidence>
<dbReference type="Proteomes" id="UP000250266">
    <property type="component" value="Unassembled WGS sequence"/>
</dbReference>
<dbReference type="OrthoDB" id="47172at2759"/>
<dbReference type="InterPro" id="IPR041667">
    <property type="entry name" value="Cupin_8"/>
</dbReference>
<dbReference type="EMBL" id="KV745195">
    <property type="protein sequence ID" value="OCK76609.1"/>
    <property type="molecule type" value="Genomic_DNA"/>
</dbReference>
<dbReference type="InterPro" id="IPR015915">
    <property type="entry name" value="Kelch-typ_b-propeller"/>
</dbReference>
<sequence length="1059" mass="119169">MASGSGKHMCNPCYKPQNVPAVKSAQEKQDDSIMNTNDSSIVSKRSVARLYYSKEPDFYEPFVKKFQRRHPLINRGYWLRMHAVEIVVRQFLQEGNRKDKIVINLGCGYDPLPFQFWYRYPSMCEHVTFVDVDYPQLMEKKKESILASSLLRDFIVSANPRISEPPVFLRNERYLAVGCDLRDLSTLEQTLKREIDIAKQSVLFIGEVSITYMKLDDANTLIKWASGYGDARFCVLEQYLPDGPEHPFAQTMLKHFVKLQTPLQSISMYPQLRDQRHRFIRAGWPGVQVRNLWELWTDSQYISPDLRQRLDSIEPFDEWEEFALFAAHYFVLVGRNTPKDYDYSDWPTVDDDTFPEADQAWRCIPLAWESPEVELGPIGLSHEPPVKNASGGRRRFGATFKLGPTVNFHGGLGAQARLKSSESYATVASANGTPGPPTAQAYMCHTITAINEFDALMVGGRTSPNHANPECWLWKNQLWKQVGDLQPARFRHCAIQVRIPRQAGDSESVLVFGGKTSSGIVLDEWRLWDPDQGWQLVSVIGLGPPARFGASMATIANSLTNGVLCGGMTSDGRIISDFWEWELRFGKILEVVCKNRTQDITPNTAHSSYARFGANIVPFGQDILLIGGVRDGHIIGAKEEFLTIKIKHKIEIERLDVLSPSSPRPLLVGFGAANTSDREVLLIGGGAVCFSMGSFWNSEPLSIRKKDSGCYRTWHLLNQDDPEGLRPPVPRSLPNMNENTSPKQSINRSNLADRNRAGVKSVRRVRIQSAIDFLDIVATSEPVVLQELDLGPCTELWTPDYLEEKLGSDRPVVVHSCDTDRMTFQTKNFSYVKKQFGDFIRGVAQGEKSYLRALSASNPAKHPTRIENDFPEIASDFRLPEILSPAMEKIHSSPLRISGPVTLWLHYDVLANVLCQVRGNKNLLLFPPSDVLHLDFSPGGSSSNIDAFTADEAFLKHTHSQEASLRPGEVLFIPPMWAHTASPTDGMSVAVNVFFRNLEHGYAAGRDVYGNRDLQAYENGRRDVDRIVKAFHNIPTDIGKFYLQRLAAELKSKADAIDS</sequence>
<evidence type="ECO:0000256" key="16">
    <source>
        <dbReference type="SAM" id="MobiDB-lite"/>
    </source>
</evidence>
<dbReference type="GO" id="GO:0030488">
    <property type="term" value="P:tRNA methylation"/>
    <property type="evidence" value="ECO:0007669"/>
    <property type="project" value="TreeGrafter"/>
</dbReference>
<dbReference type="EC" id="2.3.1.231" evidence="4"/>
<keyword evidence="8 18" id="KW-0808">Transferase</keyword>
<feature type="region of interest" description="Disordered" evidence="16">
    <location>
        <begin position="723"/>
        <end position="753"/>
    </location>
</feature>
<evidence type="ECO:0000256" key="8">
    <source>
        <dbReference type="ARBA" id="ARBA00022679"/>
    </source>
</evidence>
<keyword evidence="10" id="KW-0819">tRNA processing</keyword>
<evidence type="ECO:0000256" key="2">
    <source>
        <dbReference type="ARBA" id="ARBA00004797"/>
    </source>
</evidence>
<dbReference type="Gene3D" id="3.40.50.150">
    <property type="entry name" value="Vaccinia Virus protein VP39"/>
    <property type="match status" value="1"/>
</dbReference>
<dbReference type="Gene3D" id="2.60.120.650">
    <property type="entry name" value="Cupin"/>
    <property type="match status" value="1"/>
</dbReference>
<comment type="function">
    <text evidence="11">Probable S-adenosyl-L-methionine-dependent methyltransferase that acts as a component of the wybutosine biosynthesis pathway. Wybutosine is a hyper modified guanosine with a tricyclic base found at the 3'-position adjacent to the anticodon of eukaryotic phenylalanine tRNA. May methylate the carboxyl group of leucine residues to form alpha-leucine ester residues.</text>
</comment>
<evidence type="ECO:0000256" key="9">
    <source>
        <dbReference type="ARBA" id="ARBA00022691"/>
    </source>
</evidence>